<dbReference type="Proteomes" id="UP000198901">
    <property type="component" value="Unassembled WGS sequence"/>
</dbReference>
<evidence type="ECO:0000256" key="1">
    <source>
        <dbReference type="ARBA" id="ARBA00004651"/>
    </source>
</evidence>
<dbReference type="GO" id="GO:0006171">
    <property type="term" value="P:cAMP biosynthetic process"/>
    <property type="evidence" value="ECO:0007669"/>
    <property type="project" value="TreeGrafter"/>
</dbReference>
<dbReference type="SMART" id="SM00044">
    <property type="entry name" value="CYCc"/>
    <property type="match status" value="1"/>
</dbReference>
<dbReference type="Gene3D" id="3.30.70.1230">
    <property type="entry name" value="Nucleotide cyclase"/>
    <property type="match status" value="1"/>
</dbReference>
<dbReference type="PANTHER" id="PTHR43081:SF17">
    <property type="entry name" value="BLL5647 PROTEIN"/>
    <property type="match status" value="1"/>
</dbReference>
<evidence type="ECO:0000256" key="2">
    <source>
        <dbReference type="ARBA" id="ARBA00022475"/>
    </source>
</evidence>
<evidence type="ECO:0000256" key="3">
    <source>
        <dbReference type="ARBA" id="ARBA00023136"/>
    </source>
</evidence>
<dbReference type="InterPro" id="IPR029787">
    <property type="entry name" value="Nucleotide_cyclase"/>
</dbReference>
<evidence type="ECO:0000256" key="4">
    <source>
        <dbReference type="SAM" id="Phobius"/>
    </source>
</evidence>
<dbReference type="GO" id="GO:0035556">
    <property type="term" value="P:intracellular signal transduction"/>
    <property type="evidence" value="ECO:0007669"/>
    <property type="project" value="InterPro"/>
</dbReference>
<evidence type="ECO:0000259" key="5">
    <source>
        <dbReference type="PROSITE" id="PS50125"/>
    </source>
</evidence>
<feature type="transmembrane region" description="Helical" evidence="4">
    <location>
        <begin position="148"/>
        <end position="170"/>
    </location>
</feature>
<dbReference type="STRING" id="563176.SAMN04488090_3998"/>
<dbReference type="Pfam" id="PF00211">
    <property type="entry name" value="Guanylate_cyc"/>
    <property type="match status" value="1"/>
</dbReference>
<dbReference type="GO" id="GO:0004016">
    <property type="term" value="F:adenylate cyclase activity"/>
    <property type="evidence" value="ECO:0007669"/>
    <property type="project" value="UniProtKB-ARBA"/>
</dbReference>
<keyword evidence="3 4" id="KW-0472">Membrane</keyword>
<sequence length="433" mass="47923">MSLRYRRTEEVRPFFAEQFRIENLRREQQRAALLATLFAVGTSLLFLFRGIVTDETLKLTFFRTLIVFLVIMAVYEWGVYRSIGRLVNLNKDLPLAVKFVNAAVEVTAVTLVLYISSEDFTRQIFVMISPLASFYFFFIILSTLRLSLILSVFTGLIAAVEYTLLSLYFLKNTPLPAEAQLYHPLPYVGKGTLLFLAGFAAGYVARQINKSIRTTIESMESQNQLITIFGQQVSPEVAEVIVSNQGHIESARVRVAVMFLDIREFTAFAEKHTAEEVVAYQNAFFSIIVGVVTRHHGIVNQFLGDGCMVSFGAPAPVENPSAAAVASALDILAEIQQAVRDKQLIPTRIGIGVHVGEAVSGNLGTELRQQYSLTGSVVIQSTRIESLNKEFGSQILVSQQVLDDLTASPAGATPLGAVHLKGMEEEVFLWKLA</sequence>
<keyword evidence="4" id="KW-0812">Transmembrane</keyword>
<dbReference type="AlphaFoldDB" id="A0A1G9V8H0"/>
<dbReference type="SUPFAM" id="SSF55073">
    <property type="entry name" value="Nucleotide cyclase"/>
    <property type="match status" value="1"/>
</dbReference>
<keyword evidence="4" id="KW-1133">Transmembrane helix</keyword>
<keyword evidence="7" id="KW-1185">Reference proteome</keyword>
<proteinExistence type="predicted"/>
<evidence type="ECO:0000313" key="7">
    <source>
        <dbReference type="Proteomes" id="UP000198901"/>
    </source>
</evidence>
<protein>
    <submittedName>
        <fullName evidence="6">Adenylate cyclase</fullName>
    </submittedName>
</protein>
<feature type="transmembrane region" description="Helical" evidence="4">
    <location>
        <begin position="31"/>
        <end position="48"/>
    </location>
</feature>
<name>A0A1G9V8H0_9BACT</name>
<gene>
    <name evidence="6" type="ORF">SAMN04488090_3998</name>
</gene>
<comment type="subcellular location">
    <subcellularLocation>
        <location evidence="1">Cell membrane</location>
        <topology evidence="1">Multi-pass membrane protein</topology>
    </subcellularLocation>
</comment>
<feature type="transmembrane region" description="Helical" evidence="4">
    <location>
        <begin position="60"/>
        <end position="78"/>
    </location>
</feature>
<dbReference type="InterPro" id="IPR050697">
    <property type="entry name" value="Adenylyl/Guanylyl_Cyclase_3/4"/>
</dbReference>
<feature type="transmembrane region" description="Helical" evidence="4">
    <location>
        <begin position="185"/>
        <end position="205"/>
    </location>
</feature>
<dbReference type="PROSITE" id="PS50125">
    <property type="entry name" value="GUANYLATE_CYCLASE_2"/>
    <property type="match status" value="1"/>
</dbReference>
<feature type="transmembrane region" description="Helical" evidence="4">
    <location>
        <begin position="99"/>
        <end position="117"/>
    </location>
</feature>
<feature type="transmembrane region" description="Helical" evidence="4">
    <location>
        <begin position="123"/>
        <end position="141"/>
    </location>
</feature>
<dbReference type="InterPro" id="IPR001054">
    <property type="entry name" value="A/G_cyclase"/>
</dbReference>
<organism evidence="6 7">
    <name type="scientific">Siphonobacter aquaeclarae</name>
    <dbReference type="NCBI Taxonomy" id="563176"/>
    <lineage>
        <taxon>Bacteria</taxon>
        <taxon>Pseudomonadati</taxon>
        <taxon>Bacteroidota</taxon>
        <taxon>Cytophagia</taxon>
        <taxon>Cytophagales</taxon>
        <taxon>Cytophagaceae</taxon>
        <taxon>Siphonobacter</taxon>
    </lineage>
</organism>
<evidence type="ECO:0000313" key="6">
    <source>
        <dbReference type="EMBL" id="SDM68175.1"/>
    </source>
</evidence>
<dbReference type="RefSeq" id="WP_176785623.1">
    <property type="nucleotide sequence ID" value="NZ_FNGS01000008.1"/>
</dbReference>
<dbReference type="GO" id="GO:0005886">
    <property type="term" value="C:plasma membrane"/>
    <property type="evidence" value="ECO:0007669"/>
    <property type="project" value="UniProtKB-SubCell"/>
</dbReference>
<dbReference type="CDD" id="cd07302">
    <property type="entry name" value="CHD"/>
    <property type="match status" value="1"/>
</dbReference>
<reference evidence="6 7" key="1">
    <citation type="submission" date="2016-10" db="EMBL/GenBank/DDBJ databases">
        <authorList>
            <person name="de Groot N.N."/>
        </authorList>
    </citation>
    <scope>NUCLEOTIDE SEQUENCE [LARGE SCALE GENOMIC DNA]</scope>
    <source>
        <strain evidence="6 7">DSM 21668</strain>
    </source>
</reference>
<accession>A0A1G9V8H0</accession>
<dbReference type="PANTHER" id="PTHR43081">
    <property type="entry name" value="ADENYLATE CYCLASE, TERMINAL-DIFFERENTIATION SPECIFIC-RELATED"/>
    <property type="match status" value="1"/>
</dbReference>
<dbReference type="EMBL" id="FNGS01000008">
    <property type="protein sequence ID" value="SDM68175.1"/>
    <property type="molecule type" value="Genomic_DNA"/>
</dbReference>
<keyword evidence="2" id="KW-1003">Cell membrane</keyword>
<feature type="domain" description="Guanylate cyclase" evidence="5">
    <location>
        <begin position="256"/>
        <end position="385"/>
    </location>
</feature>